<reference evidence="1 2" key="1">
    <citation type="journal article" date="2015" name="Nature">
        <title>rRNA introns, odd ribosomes, and small enigmatic genomes across a large radiation of phyla.</title>
        <authorList>
            <person name="Brown C.T."/>
            <person name="Hug L.A."/>
            <person name="Thomas B.C."/>
            <person name="Sharon I."/>
            <person name="Castelle C.J."/>
            <person name="Singh A."/>
            <person name="Wilkins M.J."/>
            <person name="Williams K.H."/>
            <person name="Banfield J.F."/>
        </authorList>
    </citation>
    <scope>NUCLEOTIDE SEQUENCE [LARGE SCALE GENOMIC DNA]</scope>
</reference>
<dbReference type="InterPro" id="IPR050696">
    <property type="entry name" value="FtsA/MreB"/>
</dbReference>
<dbReference type="Pfam" id="PF11104">
    <property type="entry name" value="PilM_2"/>
    <property type="match status" value="1"/>
</dbReference>
<dbReference type="CDD" id="cd24049">
    <property type="entry name" value="ASKHA_NBD_PilM"/>
    <property type="match status" value="1"/>
</dbReference>
<dbReference type="SUPFAM" id="SSF53067">
    <property type="entry name" value="Actin-like ATPase domain"/>
    <property type="match status" value="2"/>
</dbReference>
<dbReference type="InterPro" id="IPR005883">
    <property type="entry name" value="PilM"/>
</dbReference>
<dbReference type="AlphaFoldDB" id="A0A0G1VC39"/>
<sequence length="364" mass="40738">MLDNEFNRVLSRYFPPPAFLMAPSYGLDISDQSLKFVQLLPTKDGIRVGRFGERKIPPGIIVSGKIKNLPRLEEMLHTLREEEGIKFVRVSLPEEQVYLFPLRLEKAGLKNVREGIELALEEHVPMSAQEAVFDYDLVQEDDNSLEVEVAATSANTIENYLSVFRHCYISVQSLELEAQAIARAVIKKGDKGTYLIVDFGQTRTGIFIVSRGAVVFTSTLDIGGGSLNQGLQKSFSVSPEEAEKMKEEYGLRRNAINKEIFPVLLNSASVLRDEIVKHFLYWNTHKDEEGAGRSPIQKIILCGGDSNLIGLADYISISMKMKVEMANVWVNITDTGRYVPKISFRESLSYASALGLALGDFDYD</sequence>
<name>A0A0G1VC39_9BACT</name>
<protein>
    <submittedName>
        <fullName evidence="1">Type IV pilus assembly protein PilM</fullName>
    </submittedName>
</protein>
<dbReference type="InterPro" id="IPR043129">
    <property type="entry name" value="ATPase_NBD"/>
</dbReference>
<proteinExistence type="predicted"/>
<evidence type="ECO:0000313" key="2">
    <source>
        <dbReference type="Proteomes" id="UP000034879"/>
    </source>
</evidence>
<dbReference type="Gene3D" id="3.30.420.40">
    <property type="match status" value="2"/>
</dbReference>
<dbReference type="PANTHER" id="PTHR32432">
    <property type="entry name" value="CELL DIVISION PROTEIN FTSA-RELATED"/>
    <property type="match status" value="1"/>
</dbReference>
<accession>A0A0G1VC39</accession>
<dbReference type="Gene3D" id="3.30.1490.300">
    <property type="match status" value="1"/>
</dbReference>
<dbReference type="Proteomes" id="UP000034879">
    <property type="component" value="Unassembled WGS sequence"/>
</dbReference>
<organism evidence="1 2">
    <name type="scientific">Candidatus Nomurabacteria bacterium GW2011_GWB1_47_6</name>
    <dbReference type="NCBI Taxonomy" id="1618749"/>
    <lineage>
        <taxon>Bacteria</taxon>
        <taxon>Candidatus Nomuraibacteriota</taxon>
    </lineage>
</organism>
<comment type="caution">
    <text evidence="1">The sequence shown here is derived from an EMBL/GenBank/DDBJ whole genome shotgun (WGS) entry which is preliminary data.</text>
</comment>
<gene>
    <name evidence="1" type="ORF">UY01_C0006G0037</name>
</gene>
<dbReference type="PANTHER" id="PTHR32432:SF3">
    <property type="entry name" value="ETHANOLAMINE UTILIZATION PROTEIN EUTJ"/>
    <property type="match status" value="1"/>
</dbReference>
<evidence type="ECO:0000313" key="1">
    <source>
        <dbReference type="EMBL" id="KKU75708.1"/>
    </source>
</evidence>
<dbReference type="EMBL" id="LCOJ01000006">
    <property type="protein sequence ID" value="KKU75708.1"/>
    <property type="molecule type" value="Genomic_DNA"/>
</dbReference>